<gene>
    <name evidence="1" type="ORF">NP493_3335g00003</name>
</gene>
<dbReference type="Proteomes" id="UP001209878">
    <property type="component" value="Unassembled WGS sequence"/>
</dbReference>
<evidence type="ECO:0000313" key="1">
    <source>
        <dbReference type="EMBL" id="KAK2147935.1"/>
    </source>
</evidence>
<reference evidence="1" key="1">
    <citation type="journal article" date="2023" name="Mol. Biol. Evol.">
        <title>Third-Generation Sequencing Reveals the Adaptive Role of the Epigenome in Three Deep-Sea Polychaetes.</title>
        <authorList>
            <person name="Perez M."/>
            <person name="Aroh O."/>
            <person name="Sun Y."/>
            <person name="Lan Y."/>
            <person name="Juniper S.K."/>
            <person name="Young C.R."/>
            <person name="Angers B."/>
            <person name="Qian P.Y."/>
        </authorList>
    </citation>
    <scope>NUCLEOTIDE SEQUENCE</scope>
    <source>
        <strain evidence="1">R07B-5</strain>
    </source>
</reference>
<protein>
    <submittedName>
        <fullName evidence="1">Uncharacterized protein</fullName>
    </submittedName>
</protein>
<sequence length="108" mass="12238">MLKKTCPLKLTVNCSRRLSLRSGAEGDKLRQDRPNNTGQSVDTHNLGVTLSMTTLTLTNWTSPRVSHMTRNLIMEQCLDRTVLSRILVYLIEIPTITLGLQLTDENRE</sequence>
<dbReference type="AlphaFoldDB" id="A0AAD9J913"/>
<evidence type="ECO:0000313" key="2">
    <source>
        <dbReference type="Proteomes" id="UP001209878"/>
    </source>
</evidence>
<accession>A0AAD9J913</accession>
<comment type="caution">
    <text evidence="1">The sequence shown here is derived from an EMBL/GenBank/DDBJ whole genome shotgun (WGS) entry which is preliminary data.</text>
</comment>
<name>A0AAD9J913_RIDPI</name>
<dbReference type="EMBL" id="JAODUO010003320">
    <property type="protein sequence ID" value="KAK2147935.1"/>
    <property type="molecule type" value="Genomic_DNA"/>
</dbReference>
<proteinExistence type="predicted"/>
<keyword evidence="2" id="KW-1185">Reference proteome</keyword>
<organism evidence="1 2">
    <name type="scientific">Ridgeia piscesae</name>
    <name type="common">Tubeworm</name>
    <dbReference type="NCBI Taxonomy" id="27915"/>
    <lineage>
        <taxon>Eukaryota</taxon>
        <taxon>Metazoa</taxon>
        <taxon>Spiralia</taxon>
        <taxon>Lophotrochozoa</taxon>
        <taxon>Annelida</taxon>
        <taxon>Polychaeta</taxon>
        <taxon>Sedentaria</taxon>
        <taxon>Canalipalpata</taxon>
        <taxon>Sabellida</taxon>
        <taxon>Siboglinidae</taxon>
        <taxon>Ridgeia</taxon>
    </lineage>
</organism>